<organism evidence="4 5">
    <name type="scientific">Microbacterium marinilacus</name>
    <dbReference type="NCBI Taxonomy" id="415209"/>
    <lineage>
        <taxon>Bacteria</taxon>
        <taxon>Bacillati</taxon>
        <taxon>Actinomycetota</taxon>
        <taxon>Actinomycetes</taxon>
        <taxon>Micrococcales</taxon>
        <taxon>Microbacteriaceae</taxon>
        <taxon>Microbacterium</taxon>
    </lineage>
</organism>
<dbReference type="InterPro" id="IPR003439">
    <property type="entry name" value="ABC_transporter-like_ATP-bd"/>
</dbReference>
<keyword evidence="1" id="KW-0547">Nucleotide-binding</keyword>
<dbReference type="Gene3D" id="3.40.50.300">
    <property type="entry name" value="P-loop containing nucleotide triphosphate hydrolases"/>
    <property type="match status" value="1"/>
</dbReference>
<dbReference type="InterPro" id="IPR003593">
    <property type="entry name" value="AAA+_ATPase"/>
</dbReference>
<dbReference type="RefSeq" id="WP_221855563.1">
    <property type="nucleotide sequence ID" value="NZ_BAAAYV010000005.1"/>
</dbReference>
<evidence type="ECO:0000259" key="3">
    <source>
        <dbReference type="PROSITE" id="PS50893"/>
    </source>
</evidence>
<dbReference type="PANTHER" id="PTHR43869">
    <property type="entry name" value="GLYCINE BETAINE/PROLINE BETAINE TRANSPORT SYSTEM ATP-BINDING PROTEIN PROV"/>
    <property type="match status" value="1"/>
</dbReference>
<feature type="domain" description="ABC transporter" evidence="3">
    <location>
        <begin position="3"/>
        <end position="241"/>
    </location>
</feature>
<dbReference type="Pfam" id="PF00005">
    <property type="entry name" value="ABC_tran"/>
    <property type="match status" value="1"/>
</dbReference>
<evidence type="ECO:0000313" key="4">
    <source>
        <dbReference type="EMBL" id="GAA3652087.1"/>
    </source>
</evidence>
<dbReference type="PROSITE" id="PS50893">
    <property type="entry name" value="ABC_TRANSPORTER_2"/>
    <property type="match status" value="1"/>
</dbReference>
<protein>
    <submittedName>
        <fullName evidence="4">ATP-binding cassette domain-containing protein</fullName>
    </submittedName>
</protein>
<gene>
    <name evidence="4" type="ORF">GCM10022202_09770</name>
</gene>
<dbReference type="PROSITE" id="PS00211">
    <property type="entry name" value="ABC_TRANSPORTER_1"/>
    <property type="match status" value="1"/>
</dbReference>
<sequence>MGIEFRSVRKTYRDGAGETVAVDDVDLVVPSRRTVVLLGSSGSGKTTLLRMVNRMVDPTSGVVLIDDEDVRQKNPVALRRGIGYVMQQAGLLPHVRVIDNIATVPVLSGAPRGEARERARELMETVGLDPRLAGRYPSQLSGGQQQRVGVARALAADPNILLMDEPFGAVDPIVRRELQQELLRLQQELGKTILFVTHDVDEAFLLGDEVVILAAGGRIVQQGAPEQILSAPADDFVADFVGVADGRRDLTLRTTSGGTVVVDAAGRVQGVLRAEGAGG</sequence>
<accession>A0ABP7B7N2</accession>
<dbReference type="InterPro" id="IPR027417">
    <property type="entry name" value="P-loop_NTPase"/>
</dbReference>
<keyword evidence="2 4" id="KW-0067">ATP-binding</keyword>
<dbReference type="SUPFAM" id="SSF52540">
    <property type="entry name" value="P-loop containing nucleoside triphosphate hydrolases"/>
    <property type="match status" value="1"/>
</dbReference>
<dbReference type="SMART" id="SM00382">
    <property type="entry name" value="AAA"/>
    <property type="match status" value="1"/>
</dbReference>
<reference evidence="5" key="1">
    <citation type="journal article" date="2019" name="Int. J. Syst. Evol. Microbiol.">
        <title>The Global Catalogue of Microorganisms (GCM) 10K type strain sequencing project: providing services to taxonomists for standard genome sequencing and annotation.</title>
        <authorList>
            <consortium name="The Broad Institute Genomics Platform"/>
            <consortium name="The Broad Institute Genome Sequencing Center for Infectious Disease"/>
            <person name="Wu L."/>
            <person name="Ma J."/>
        </authorList>
    </citation>
    <scope>NUCLEOTIDE SEQUENCE [LARGE SCALE GENOMIC DNA]</scope>
    <source>
        <strain evidence="5">JCM 16546</strain>
    </source>
</reference>
<comment type="caution">
    <text evidence="4">The sequence shown here is derived from an EMBL/GenBank/DDBJ whole genome shotgun (WGS) entry which is preliminary data.</text>
</comment>
<dbReference type="GO" id="GO:0005524">
    <property type="term" value="F:ATP binding"/>
    <property type="evidence" value="ECO:0007669"/>
    <property type="project" value="UniProtKB-KW"/>
</dbReference>
<evidence type="ECO:0000256" key="1">
    <source>
        <dbReference type="ARBA" id="ARBA00022741"/>
    </source>
</evidence>
<evidence type="ECO:0000256" key="2">
    <source>
        <dbReference type="ARBA" id="ARBA00022840"/>
    </source>
</evidence>
<name>A0ABP7B7N2_9MICO</name>
<dbReference type="PANTHER" id="PTHR43869:SF1">
    <property type="entry name" value="GLYCINE BETAINE_PROLINE BETAINE TRANSPORT SYSTEM ATP-BINDING PROTEIN PROV"/>
    <property type="match status" value="1"/>
</dbReference>
<dbReference type="Proteomes" id="UP001410795">
    <property type="component" value="Unassembled WGS sequence"/>
</dbReference>
<evidence type="ECO:0000313" key="5">
    <source>
        <dbReference type="Proteomes" id="UP001410795"/>
    </source>
</evidence>
<dbReference type="InterPro" id="IPR017871">
    <property type="entry name" value="ABC_transporter-like_CS"/>
</dbReference>
<proteinExistence type="predicted"/>
<keyword evidence="5" id="KW-1185">Reference proteome</keyword>
<dbReference type="EMBL" id="BAAAYV010000005">
    <property type="protein sequence ID" value="GAA3652087.1"/>
    <property type="molecule type" value="Genomic_DNA"/>
</dbReference>
<dbReference type="InterPro" id="IPR051921">
    <property type="entry name" value="ABC_osmolyte_uptake_ATP-bind"/>
</dbReference>